<dbReference type="eggNOG" id="COG1846">
    <property type="taxonomic scope" value="Bacteria"/>
</dbReference>
<dbReference type="PhylomeDB" id="Q2RNL9"/>
<feature type="region of interest" description="Disordered" evidence="4">
    <location>
        <begin position="149"/>
        <end position="171"/>
    </location>
</feature>
<dbReference type="PANTHER" id="PTHR33164:SF64">
    <property type="entry name" value="TRANSCRIPTIONAL REGULATOR SLYA"/>
    <property type="match status" value="1"/>
</dbReference>
<evidence type="ECO:0000256" key="3">
    <source>
        <dbReference type="ARBA" id="ARBA00023163"/>
    </source>
</evidence>
<dbReference type="SUPFAM" id="SSF46785">
    <property type="entry name" value="Winged helix' DNA-binding domain"/>
    <property type="match status" value="1"/>
</dbReference>
<evidence type="ECO:0000313" key="6">
    <source>
        <dbReference type="EMBL" id="ABC24276.1"/>
    </source>
</evidence>
<dbReference type="InterPro" id="IPR039422">
    <property type="entry name" value="MarR/SlyA-like"/>
</dbReference>
<accession>Q2RNL9</accession>
<sequence>MSKRLSDSVPGLNAAFTFELSTAGRKMRRLFDGVVREHGLTLSRARALLLLSGHRTWTQAELADALDVEPPSVVRLLDGLERQGMISRSAVEGDRRAKHIELTEPARVQIGHMEEISATVRSRLLEGIDPEDLKIALAVLRQVVSNAEAARSDDADLTAPPADGKDHVRAQ</sequence>
<dbReference type="EnsemblBacteria" id="ABC24276">
    <property type="protein sequence ID" value="ABC24276"/>
    <property type="gene ID" value="Rru_A3482"/>
</dbReference>
<dbReference type="InterPro" id="IPR036388">
    <property type="entry name" value="WH-like_DNA-bd_sf"/>
</dbReference>
<dbReference type="PATRIC" id="fig|269796.9.peg.3598"/>
<evidence type="ECO:0000313" key="7">
    <source>
        <dbReference type="Proteomes" id="UP000001929"/>
    </source>
</evidence>
<evidence type="ECO:0000256" key="4">
    <source>
        <dbReference type="SAM" id="MobiDB-lite"/>
    </source>
</evidence>
<dbReference type="AlphaFoldDB" id="Q2RNL9"/>
<protein>
    <submittedName>
        <fullName evidence="6">Transcriptional regulator, MarR family</fullName>
    </submittedName>
</protein>
<dbReference type="PROSITE" id="PS50995">
    <property type="entry name" value="HTH_MARR_2"/>
    <property type="match status" value="1"/>
</dbReference>
<dbReference type="Proteomes" id="UP000001929">
    <property type="component" value="Chromosome"/>
</dbReference>
<dbReference type="InterPro" id="IPR000835">
    <property type="entry name" value="HTH_MarR-typ"/>
</dbReference>
<dbReference type="STRING" id="269796.Rru_A3482"/>
<dbReference type="InterPro" id="IPR036390">
    <property type="entry name" value="WH_DNA-bd_sf"/>
</dbReference>
<organism evidence="6 7">
    <name type="scientific">Rhodospirillum rubrum (strain ATCC 11170 / ATH 1.1.1 / DSM 467 / LMG 4362 / NCIMB 8255 / S1)</name>
    <dbReference type="NCBI Taxonomy" id="269796"/>
    <lineage>
        <taxon>Bacteria</taxon>
        <taxon>Pseudomonadati</taxon>
        <taxon>Pseudomonadota</taxon>
        <taxon>Alphaproteobacteria</taxon>
        <taxon>Rhodospirillales</taxon>
        <taxon>Rhodospirillaceae</taxon>
        <taxon>Rhodospirillum</taxon>
    </lineage>
</organism>
<dbReference type="KEGG" id="rru:Rru_A3482"/>
<dbReference type="GO" id="GO:0006950">
    <property type="term" value="P:response to stress"/>
    <property type="evidence" value="ECO:0007669"/>
    <property type="project" value="TreeGrafter"/>
</dbReference>
<gene>
    <name evidence="6" type="ordered locus">Rru_A3482</name>
</gene>
<dbReference type="SMART" id="SM00347">
    <property type="entry name" value="HTH_MARR"/>
    <property type="match status" value="1"/>
</dbReference>
<evidence type="ECO:0000256" key="2">
    <source>
        <dbReference type="ARBA" id="ARBA00023125"/>
    </source>
</evidence>
<keyword evidence="7" id="KW-1185">Reference proteome</keyword>
<dbReference type="GO" id="GO:0003677">
    <property type="term" value="F:DNA binding"/>
    <property type="evidence" value="ECO:0007669"/>
    <property type="project" value="UniProtKB-KW"/>
</dbReference>
<dbReference type="PANTHER" id="PTHR33164">
    <property type="entry name" value="TRANSCRIPTIONAL REGULATOR, MARR FAMILY"/>
    <property type="match status" value="1"/>
</dbReference>
<evidence type="ECO:0000259" key="5">
    <source>
        <dbReference type="PROSITE" id="PS50995"/>
    </source>
</evidence>
<keyword evidence="1" id="KW-0805">Transcription regulation</keyword>
<proteinExistence type="predicted"/>
<dbReference type="GO" id="GO:0003700">
    <property type="term" value="F:DNA-binding transcription factor activity"/>
    <property type="evidence" value="ECO:0007669"/>
    <property type="project" value="InterPro"/>
</dbReference>
<reference evidence="6 7" key="1">
    <citation type="journal article" date="2011" name="Stand. Genomic Sci.">
        <title>Complete genome sequence of Rhodospirillum rubrum type strain (S1).</title>
        <authorList>
            <person name="Munk A.C."/>
            <person name="Copeland A."/>
            <person name="Lucas S."/>
            <person name="Lapidus A."/>
            <person name="Del Rio T.G."/>
            <person name="Barry K."/>
            <person name="Detter J.C."/>
            <person name="Hammon N."/>
            <person name="Israni S."/>
            <person name="Pitluck S."/>
            <person name="Brettin T."/>
            <person name="Bruce D."/>
            <person name="Han C."/>
            <person name="Tapia R."/>
            <person name="Gilna P."/>
            <person name="Schmutz J."/>
            <person name="Larimer F."/>
            <person name="Land M."/>
            <person name="Kyrpides N.C."/>
            <person name="Mavromatis K."/>
            <person name="Richardson P."/>
            <person name="Rohde M."/>
            <person name="Goker M."/>
            <person name="Klenk H.P."/>
            <person name="Zhang Y."/>
            <person name="Roberts G.P."/>
            <person name="Reslewic S."/>
            <person name="Schwartz D.C."/>
        </authorList>
    </citation>
    <scope>NUCLEOTIDE SEQUENCE [LARGE SCALE GENOMIC DNA]</scope>
    <source>
        <strain evidence="7">ATCC 11170 / ATH 1.1.1 / DSM 467 / LMG 4362 / NCIMB 8255 / S1</strain>
    </source>
</reference>
<dbReference type="Pfam" id="PF12802">
    <property type="entry name" value="MarR_2"/>
    <property type="match status" value="1"/>
</dbReference>
<evidence type="ECO:0000256" key="1">
    <source>
        <dbReference type="ARBA" id="ARBA00023015"/>
    </source>
</evidence>
<keyword evidence="3" id="KW-0804">Transcription</keyword>
<name>Q2RNL9_RHORT</name>
<dbReference type="EMBL" id="CP000230">
    <property type="protein sequence ID" value="ABC24276.1"/>
    <property type="molecule type" value="Genomic_DNA"/>
</dbReference>
<dbReference type="Gene3D" id="1.10.10.10">
    <property type="entry name" value="Winged helix-like DNA-binding domain superfamily/Winged helix DNA-binding domain"/>
    <property type="match status" value="1"/>
</dbReference>
<feature type="domain" description="HTH marR-type" evidence="5">
    <location>
        <begin position="13"/>
        <end position="145"/>
    </location>
</feature>
<keyword evidence="2" id="KW-0238">DNA-binding</keyword>
<dbReference type="RefSeq" id="WP_011391229.1">
    <property type="nucleotide sequence ID" value="NC_007643.1"/>
</dbReference>
<dbReference type="PRINTS" id="PR00598">
    <property type="entry name" value="HTHMARR"/>
</dbReference>
<dbReference type="HOGENOM" id="CLU_083287_18_2_5"/>